<reference evidence="1 2" key="1">
    <citation type="submission" date="2016-06" db="EMBL/GenBank/DDBJ databases">
        <title>The Draft Genome Sequence and Annotation of the Desert Woodrat Neotoma lepida.</title>
        <authorList>
            <person name="Campbell M."/>
            <person name="Oakeson K.F."/>
            <person name="Yandell M."/>
            <person name="Halpert J.R."/>
            <person name="Dearing D."/>
        </authorList>
    </citation>
    <scope>NUCLEOTIDE SEQUENCE [LARGE SCALE GENOMIC DNA]</scope>
    <source>
        <strain evidence="1">417</strain>
        <tissue evidence="1">Liver</tissue>
    </source>
</reference>
<dbReference type="Gene3D" id="2.40.30.10">
    <property type="entry name" value="Translation factors"/>
    <property type="match status" value="1"/>
</dbReference>
<dbReference type="STRING" id="56216.A0A1A6HXY2"/>
<sequence length="223" mass="24380">GGKDEKPRPPEKLTGLRQTIKIDASVCQAAGLTYFVWKVNRSGSQADKKEVVEAGSTVETPPCWLQACGLCSTHHPENFQVIFARHVSSECKGHFYIARNGVKKQCEKDFTAQSAPMSPTLSPTLTYACFLSTGRRPAWRGPELSKAYDRLDGKLIKNNAPTNTGLTDKSINPPESFDSDRCLYYAENCVMGTNHGLNGDGVAIAFLASGLHLIFESPGQNHF</sequence>
<dbReference type="GO" id="GO:0003735">
    <property type="term" value="F:structural constituent of ribosome"/>
    <property type="evidence" value="ECO:0007669"/>
    <property type="project" value="InterPro"/>
</dbReference>
<dbReference type="Proteomes" id="UP000092124">
    <property type="component" value="Unassembled WGS sequence"/>
</dbReference>
<organism evidence="1 2">
    <name type="scientific">Neotoma lepida</name>
    <name type="common">Desert woodrat</name>
    <dbReference type="NCBI Taxonomy" id="56216"/>
    <lineage>
        <taxon>Eukaryota</taxon>
        <taxon>Metazoa</taxon>
        <taxon>Chordata</taxon>
        <taxon>Craniata</taxon>
        <taxon>Vertebrata</taxon>
        <taxon>Euteleostomi</taxon>
        <taxon>Mammalia</taxon>
        <taxon>Eutheria</taxon>
        <taxon>Euarchontoglires</taxon>
        <taxon>Glires</taxon>
        <taxon>Rodentia</taxon>
        <taxon>Myomorpha</taxon>
        <taxon>Muroidea</taxon>
        <taxon>Cricetidae</taxon>
        <taxon>Neotominae</taxon>
        <taxon>Neotoma</taxon>
    </lineage>
</organism>
<proteinExistence type="predicted"/>
<protein>
    <submittedName>
        <fullName evidence="1">Uncharacterized protein</fullName>
    </submittedName>
</protein>
<dbReference type="GO" id="GO:0006412">
    <property type="term" value="P:translation"/>
    <property type="evidence" value="ECO:0007669"/>
    <property type="project" value="InterPro"/>
</dbReference>
<dbReference type="GO" id="GO:0005840">
    <property type="term" value="C:ribosome"/>
    <property type="evidence" value="ECO:0007669"/>
    <property type="project" value="InterPro"/>
</dbReference>
<feature type="non-terminal residue" evidence="1">
    <location>
        <position position="1"/>
    </location>
</feature>
<keyword evidence="2" id="KW-1185">Reference proteome</keyword>
<dbReference type="Pfam" id="PF00297">
    <property type="entry name" value="Ribosomal_L3"/>
    <property type="match status" value="1"/>
</dbReference>
<accession>A0A1A6HXY2</accession>
<dbReference type="InterPro" id="IPR000597">
    <property type="entry name" value="Ribosomal_uL3"/>
</dbReference>
<dbReference type="EMBL" id="LZPO01007979">
    <property type="protein sequence ID" value="OBS82860.1"/>
    <property type="molecule type" value="Genomic_DNA"/>
</dbReference>
<feature type="non-terminal residue" evidence="1">
    <location>
        <position position="223"/>
    </location>
</feature>
<evidence type="ECO:0000313" key="1">
    <source>
        <dbReference type="EMBL" id="OBS82860.1"/>
    </source>
</evidence>
<name>A0A1A6HXY2_NEOLE</name>
<evidence type="ECO:0000313" key="2">
    <source>
        <dbReference type="Proteomes" id="UP000092124"/>
    </source>
</evidence>
<dbReference type="AlphaFoldDB" id="A0A1A6HXY2"/>
<comment type="caution">
    <text evidence="1">The sequence shown here is derived from an EMBL/GenBank/DDBJ whole genome shotgun (WGS) entry which is preliminary data.</text>
</comment>
<gene>
    <name evidence="1" type="ORF">A6R68_23154</name>
</gene>